<name>A0ABU8RF56_9ACTN</name>
<keyword evidence="1" id="KW-0732">Signal</keyword>
<feature type="chain" id="PRO_5047221148" evidence="1">
    <location>
        <begin position="30"/>
        <end position="113"/>
    </location>
</feature>
<feature type="signal peptide" evidence="1">
    <location>
        <begin position="1"/>
        <end position="29"/>
    </location>
</feature>
<proteinExistence type="predicted"/>
<comment type="caution">
    <text evidence="2">The sequence shown here is derived from an EMBL/GenBank/DDBJ whole genome shotgun (WGS) entry which is preliminary data.</text>
</comment>
<dbReference type="Proteomes" id="UP001387100">
    <property type="component" value="Unassembled WGS sequence"/>
</dbReference>
<reference evidence="2 3" key="1">
    <citation type="journal article" date="2017" name="Int. J. Syst. Evol. Microbiol.">
        <title>Pseudokineococcus basanitobsidens sp. nov., isolated from volcanic rock.</title>
        <authorList>
            <person name="Lee D.W."/>
            <person name="Park M.Y."/>
            <person name="Kim J.J."/>
            <person name="Kim B.S."/>
        </authorList>
    </citation>
    <scope>NUCLEOTIDE SEQUENCE [LARGE SCALE GENOMIC DNA]</scope>
    <source>
        <strain evidence="2 3">DSM 103726</strain>
    </source>
</reference>
<keyword evidence="3" id="KW-1185">Reference proteome</keyword>
<sequence length="113" mass="11534">MAVSPRARRALAAAALVLLAGGLAGPASAAPAAGTGVVAQQASARAAAALPAYRTSVRTVTREELGASWRPGCAVAPKDLRQITVRYVGGNGRAYDGVIVMNKQYVGVTQRVF</sequence>
<evidence type="ECO:0000256" key="1">
    <source>
        <dbReference type="SAM" id="SignalP"/>
    </source>
</evidence>
<evidence type="ECO:0000313" key="3">
    <source>
        <dbReference type="Proteomes" id="UP001387100"/>
    </source>
</evidence>
<dbReference type="RefSeq" id="WP_339573101.1">
    <property type="nucleotide sequence ID" value="NZ_JBBIAA010000001.1"/>
</dbReference>
<evidence type="ECO:0000313" key="2">
    <source>
        <dbReference type="EMBL" id="MEJ5943709.1"/>
    </source>
</evidence>
<dbReference type="EMBL" id="JBBIAA010000001">
    <property type="protein sequence ID" value="MEJ5943709.1"/>
    <property type="molecule type" value="Genomic_DNA"/>
</dbReference>
<organism evidence="2 3">
    <name type="scientific">Pseudokineococcus basanitobsidens</name>
    <dbReference type="NCBI Taxonomy" id="1926649"/>
    <lineage>
        <taxon>Bacteria</taxon>
        <taxon>Bacillati</taxon>
        <taxon>Actinomycetota</taxon>
        <taxon>Actinomycetes</taxon>
        <taxon>Kineosporiales</taxon>
        <taxon>Kineosporiaceae</taxon>
        <taxon>Pseudokineococcus</taxon>
    </lineage>
</organism>
<gene>
    <name evidence="2" type="ORF">WDZ17_00185</name>
</gene>
<accession>A0ABU8RF56</accession>
<protein>
    <submittedName>
        <fullName evidence="2">Uncharacterized protein</fullName>
    </submittedName>
</protein>